<evidence type="ECO:0000256" key="3">
    <source>
        <dbReference type="ARBA" id="ARBA00022989"/>
    </source>
</evidence>
<feature type="transmembrane region" description="Helical" evidence="5">
    <location>
        <begin position="92"/>
        <end position="113"/>
    </location>
</feature>
<sequence>MSYLDIFRLSFAAAREGHLPQVLSYLHIRKKTPVISLIFLATMALIMIIPGEISSLIDFFSFTAWLFYGLAFLSLIVMRFTKKNEPRPFKVFILVPIVMLIISIYLVVAPIVQNPDVRFLYAFLLIAGGTIFYFIFVHFKFQLPCMKPFTEFIQKSLCVAPSKHVAPEQPKSNKS</sequence>
<comment type="subcellular location">
    <subcellularLocation>
        <location evidence="1">Membrane</location>
        <topology evidence="1">Multi-pass membrane protein</topology>
    </subcellularLocation>
</comment>
<dbReference type="PANTHER" id="PTHR11785:SF512">
    <property type="entry name" value="SOBREMESA, ISOFORM B"/>
    <property type="match status" value="1"/>
</dbReference>
<dbReference type="AlphaFoldDB" id="A0A6P7U477"/>
<evidence type="ECO:0000256" key="2">
    <source>
        <dbReference type="ARBA" id="ARBA00022692"/>
    </source>
</evidence>
<evidence type="ECO:0000256" key="1">
    <source>
        <dbReference type="ARBA" id="ARBA00004141"/>
    </source>
</evidence>
<protein>
    <submittedName>
        <fullName evidence="7">B(0,+)-type amino acid transporter 1-like</fullName>
    </submittedName>
</protein>
<feature type="transmembrane region" description="Helical" evidence="5">
    <location>
        <begin position="59"/>
        <end position="80"/>
    </location>
</feature>
<evidence type="ECO:0000256" key="5">
    <source>
        <dbReference type="SAM" id="Phobius"/>
    </source>
</evidence>
<evidence type="ECO:0000256" key="4">
    <source>
        <dbReference type="ARBA" id="ARBA00023136"/>
    </source>
</evidence>
<keyword evidence="6" id="KW-1185">Reference proteome</keyword>
<feature type="transmembrane region" description="Helical" evidence="5">
    <location>
        <begin position="34"/>
        <end position="53"/>
    </location>
</feature>
<dbReference type="Proteomes" id="UP000515154">
    <property type="component" value="Unplaced"/>
</dbReference>
<dbReference type="KEGG" id="osn:115231154"/>
<dbReference type="PANTHER" id="PTHR11785">
    <property type="entry name" value="AMINO ACID TRANSPORTER"/>
    <property type="match status" value="1"/>
</dbReference>
<dbReference type="RefSeq" id="XP_029657095.2">
    <property type="nucleotide sequence ID" value="XM_029801235.2"/>
</dbReference>
<keyword evidence="2 5" id="KW-0812">Transmembrane</keyword>
<keyword evidence="4 5" id="KW-0472">Membrane</keyword>
<name>A0A6P7U477_9MOLL</name>
<proteinExistence type="predicted"/>
<dbReference type="Gene3D" id="1.20.1740.10">
    <property type="entry name" value="Amino acid/polyamine transporter I"/>
    <property type="match status" value="1"/>
</dbReference>
<dbReference type="GO" id="GO:0016020">
    <property type="term" value="C:membrane"/>
    <property type="evidence" value="ECO:0007669"/>
    <property type="project" value="UniProtKB-SubCell"/>
</dbReference>
<dbReference type="GO" id="GO:0015179">
    <property type="term" value="F:L-amino acid transmembrane transporter activity"/>
    <property type="evidence" value="ECO:0007669"/>
    <property type="project" value="TreeGrafter"/>
</dbReference>
<gene>
    <name evidence="7" type="primary">LOC115231154</name>
</gene>
<dbReference type="InterPro" id="IPR002293">
    <property type="entry name" value="AA/rel_permease1"/>
</dbReference>
<evidence type="ECO:0000313" key="7">
    <source>
        <dbReference type="RefSeq" id="XP_029657095.2"/>
    </source>
</evidence>
<dbReference type="Pfam" id="PF13520">
    <property type="entry name" value="AA_permease_2"/>
    <property type="match status" value="1"/>
</dbReference>
<accession>A0A6P7U477</accession>
<evidence type="ECO:0000313" key="6">
    <source>
        <dbReference type="Proteomes" id="UP000515154"/>
    </source>
</evidence>
<reference evidence="7" key="1">
    <citation type="submission" date="2025-08" db="UniProtKB">
        <authorList>
            <consortium name="RefSeq"/>
        </authorList>
    </citation>
    <scope>IDENTIFICATION</scope>
</reference>
<dbReference type="InterPro" id="IPR050598">
    <property type="entry name" value="AminoAcid_Transporter"/>
</dbReference>
<feature type="transmembrane region" description="Helical" evidence="5">
    <location>
        <begin position="119"/>
        <end position="139"/>
    </location>
</feature>
<organism evidence="6 7">
    <name type="scientific">Octopus sinensis</name>
    <name type="common">East Asian common octopus</name>
    <dbReference type="NCBI Taxonomy" id="2607531"/>
    <lineage>
        <taxon>Eukaryota</taxon>
        <taxon>Metazoa</taxon>
        <taxon>Spiralia</taxon>
        <taxon>Lophotrochozoa</taxon>
        <taxon>Mollusca</taxon>
        <taxon>Cephalopoda</taxon>
        <taxon>Coleoidea</taxon>
        <taxon>Octopodiformes</taxon>
        <taxon>Octopoda</taxon>
        <taxon>Incirrata</taxon>
        <taxon>Octopodidae</taxon>
        <taxon>Octopus</taxon>
    </lineage>
</organism>
<keyword evidence="3 5" id="KW-1133">Transmembrane helix</keyword>